<dbReference type="InterPro" id="IPR032673">
    <property type="entry name" value="DNA_photolyase_2_CS"/>
</dbReference>
<dbReference type="FunFam" id="3.30.70.270:FF:000020">
    <property type="entry name" value="Transposon Tf2-6 polyprotein-like Protein"/>
    <property type="match status" value="1"/>
</dbReference>
<dbReference type="Gene3D" id="3.30.70.270">
    <property type="match status" value="2"/>
</dbReference>
<evidence type="ECO:0000256" key="4">
    <source>
        <dbReference type="ARBA" id="ARBA00022722"/>
    </source>
</evidence>
<gene>
    <name evidence="12" type="primary">Sb0012s014620</name>
    <name evidence="12" type="ORF">SORBIDRAFT_0012s014620</name>
</gene>
<dbReference type="InterPro" id="IPR021109">
    <property type="entry name" value="Peptidase_aspartic_dom_sf"/>
</dbReference>
<dbReference type="HOGENOM" id="CLU_251649_0_0_1"/>
<evidence type="ECO:0000259" key="11">
    <source>
        <dbReference type="PROSITE" id="PS51645"/>
    </source>
</evidence>
<evidence type="ECO:0008006" key="13">
    <source>
        <dbReference type="Google" id="ProtNLM"/>
    </source>
</evidence>
<feature type="domain" description="Photolyase/cryptochrome alpha/beta" evidence="11">
    <location>
        <begin position="26"/>
        <end position="164"/>
    </location>
</feature>
<protein>
    <recommendedName>
        <fullName evidence="13">Reverse transcriptase domain-containing protein</fullName>
    </recommendedName>
</protein>
<name>C6JRR1_SORBI</name>
<evidence type="ECO:0000256" key="2">
    <source>
        <dbReference type="ARBA" id="ARBA00022679"/>
    </source>
</evidence>
<dbReference type="InterPro" id="IPR041577">
    <property type="entry name" value="RT_RNaseH_2"/>
</dbReference>
<feature type="compositionally biased region" description="Pro residues" evidence="9">
    <location>
        <begin position="362"/>
        <end position="379"/>
    </location>
</feature>
<dbReference type="SUPFAM" id="SSF56672">
    <property type="entry name" value="DNA/RNA polymerases"/>
    <property type="match status" value="1"/>
</dbReference>
<organism evidence="12">
    <name type="scientific">Sorghum bicolor</name>
    <name type="common">Sorghum</name>
    <name type="synonym">Sorghum vulgare</name>
    <dbReference type="NCBI Taxonomy" id="4558"/>
    <lineage>
        <taxon>Eukaryota</taxon>
        <taxon>Viridiplantae</taxon>
        <taxon>Streptophyta</taxon>
        <taxon>Embryophyta</taxon>
        <taxon>Tracheophyta</taxon>
        <taxon>Spermatophyta</taxon>
        <taxon>Magnoliopsida</taxon>
        <taxon>Liliopsida</taxon>
        <taxon>Poales</taxon>
        <taxon>Poaceae</taxon>
        <taxon>PACMAD clade</taxon>
        <taxon>Panicoideae</taxon>
        <taxon>Andropogonodae</taxon>
        <taxon>Andropogoneae</taxon>
        <taxon>Sorghinae</taxon>
        <taxon>Sorghum</taxon>
    </lineage>
</organism>
<dbReference type="InterPro" id="IPR036155">
    <property type="entry name" value="Crypto/Photolyase_N_sf"/>
</dbReference>
<keyword evidence="2" id="KW-0808">Transferase</keyword>
<keyword evidence="7" id="KW-0695">RNA-directed DNA polymerase</keyword>
<evidence type="ECO:0000256" key="3">
    <source>
        <dbReference type="ARBA" id="ARBA00022695"/>
    </source>
</evidence>
<dbReference type="FunFam" id="3.10.10.10:FF:000007">
    <property type="entry name" value="Retrovirus-related Pol polyprotein from transposon 17.6-like Protein"/>
    <property type="match status" value="1"/>
</dbReference>
<dbReference type="InterPro" id="IPR000477">
    <property type="entry name" value="RT_dom"/>
</dbReference>
<dbReference type="PROSITE" id="PS51645">
    <property type="entry name" value="PHR_CRY_ALPHA_BETA"/>
    <property type="match status" value="1"/>
</dbReference>
<dbReference type="PANTHER" id="PTHR37984">
    <property type="entry name" value="PROTEIN CBG26694"/>
    <property type="match status" value="1"/>
</dbReference>
<dbReference type="FunFam" id="3.40.50.620:FF:000110">
    <property type="entry name" value="Deoxyribodipyrimidine photolyase"/>
    <property type="match status" value="1"/>
</dbReference>
<dbReference type="InterPro" id="IPR014729">
    <property type="entry name" value="Rossmann-like_a/b/a_fold"/>
</dbReference>
<dbReference type="InterPro" id="IPR036134">
    <property type="entry name" value="Crypto/Photolyase_FAD-like_sf"/>
</dbReference>
<dbReference type="ExpressionAtlas" id="C6JRR1">
    <property type="expression patterns" value="baseline and differential"/>
</dbReference>
<keyword evidence="1" id="KW-0645">Protease</keyword>
<evidence type="ECO:0000256" key="8">
    <source>
        <dbReference type="ARBA" id="ARBA00023268"/>
    </source>
</evidence>
<dbReference type="PROSITE" id="PS01083">
    <property type="entry name" value="DNA_PHOTOLYASES_2_1"/>
    <property type="match status" value="1"/>
</dbReference>
<evidence type="ECO:0000256" key="5">
    <source>
        <dbReference type="ARBA" id="ARBA00022759"/>
    </source>
</evidence>
<accession>C6JRR1</accession>
<dbReference type="InterPro" id="IPR043502">
    <property type="entry name" value="DNA/RNA_pol_sf"/>
</dbReference>
<dbReference type="CDD" id="cd01647">
    <property type="entry name" value="RT_LTR"/>
    <property type="match status" value="1"/>
</dbReference>
<dbReference type="Gene3D" id="2.40.70.10">
    <property type="entry name" value="Acid Proteases"/>
    <property type="match status" value="1"/>
</dbReference>
<dbReference type="GO" id="GO:0008233">
    <property type="term" value="F:peptidase activity"/>
    <property type="evidence" value="ECO:0007669"/>
    <property type="project" value="UniProtKB-KW"/>
</dbReference>
<dbReference type="Pfam" id="PF00078">
    <property type="entry name" value="RVT_1"/>
    <property type="match status" value="1"/>
</dbReference>
<dbReference type="Pfam" id="PF00875">
    <property type="entry name" value="DNA_photolyase"/>
    <property type="match status" value="1"/>
</dbReference>
<evidence type="ECO:0000256" key="7">
    <source>
        <dbReference type="ARBA" id="ARBA00022918"/>
    </source>
</evidence>
<dbReference type="Pfam" id="PF17919">
    <property type="entry name" value="RT_RNaseH_2"/>
    <property type="match status" value="1"/>
</dbReference>
<dbReference type="SUPFAM" id="SSF50630">
    <property type="entry name" value="Acid proteases"/>
    <property type="match status" value="1"/>
</dbReference>
<evidence type="ECO:0000256" key="6">
    <source>
        <dbReference type="ARBA" id="ARBA00022801"/>
    </source>
</evidence>
<keyword evidence="6" id="KW-0378">Hydrolase</keyword>
<dbReference type="GO" id="GO:0003964">
    <property type="term" value="F:RNA-directed DNA polymerase activity"/>
    <property type="evidence" value="ECO:0007669"/>
    <property type="project" value="UniProtKB-KW"/>
</dbReference>
<feature type="compositionally biased region" description="Low complexity" evidence="9">
    <location>
        <begin position="380"/>
        <end position="389"/>
    </location>
</feature>
<feature type="compositionally biased region" description="Low complexity" evidence="9">
    <location>
        <begin position="299"/>
        <end position="309"/>
    </location>
</feature>
<dbReference type="SUPFAM" id="SSF48173">
    <property type="entry name" value="Cryptochrome/photolyase FAD-binding domain"/>
    <property type="match status" value="1"/>
</dbReference>
<dbReference type="Gene3D" id="3.40.50.620">
    <property type="entry name" value="HUPs"/>
    <property type="match status" value="1"/>
</dbReference>
<dbReference type="EMBL" id="GL002606">
    <property type="protein sequence ID" value="EES20255.1"/>
    <property type="molecule type" value="Genomic_DNA"/>
</dbReference>
<keyword evidence="5" id="KW-0255">Endonuclease</keyword>
<dbReference type="Gene3D" id="3.10.10.10">
    <property type="entry name" value="HIV Type 1 Reverse Transcriptase, subunit A, domain 1"/>
    <property type="match status" value="1"/>
</dbReference>
<dbReference type="InterPro" id="IPR006050">
    <property type="entry name" value="DNA_photolyase_N"/>
</dbReference>
<dbReference type="InterPro" id="IPR043128">
    <property type="entry name" value="Rev_trsase/Diguanyl_cyclase"/>
</dbReference>
<dbReference type="PROSITE" id="PS50878">
    <property type="entry name" value="RT_POL"/>
    <property type="match status" value="1"/>
</dbReference>
<dbReference type="GO" id="GO:0004519">
    <property type="term" value="F:endonuclease activity"/>
    <property type="evidence" value="ECO:0007669"/>
    <property type="project" value="UniProtKB-KW"/>
</dbReference>
<evidence type="ECO:0000256" key="9">
    <source>
        <dbReference type="SAM" id="MobiDB-lite"/>
    </source>
</evidence>
<reference evidence="12" key="1">
    <citation type="journal article" date="2009" name="Nature">
        <title>The Sorghum bicolor genome and the diversification of grasses.</title>
        <authorList>
            <person name="Paterson A.H."/>
            <person name="Bowers J.E."/>
            <person name="Bruggmann R."/>
            <person name="Dubchak I."/>
            <person name="Grimwood J."/>
            <person name="Gundlach H."/>
            <person name="Haberer G."/>
            <person name="Hellsten U."/>
            <person name="Mitros T."/>
            <person name="Poliakov A."/>
            <person name="Schmutz J."/>
            <person name="Spannagl M."/>
            <person name="Tang H."/>
            <person name="Wang X."/>
            <person name="Wicker T."/>
            <person name="Bharti A.K."/>
            <person name="Chapman J."/>
            <person name="Feltus F.A."/>
            <person name="Gowik U."/>
            <person name="Grigoriev I.V."/>
            <person name="Lyons E."/>
            <person name="Maher C.A."/>
            <person name="Martis M."/>
            <person name="Narechania A."/>
            <person name="Otillar R.P."/>
            <person name="Penning B.W."/>
            <person name="Salamov A.A."/>
            <person name="Wang Y."/>
            <person name="Zhang L."/>
            <person name="Carpita N.C."/>
            <person name="Freeling M."/>
            <person name="Gingle A.R."/>
            <person name="Hash C.T."/>
            <person name="Keller B."/>
            <person name="Klein P."/>
            <person name="Kresovich S."/>
            <person name="McCann M.C."/>
            <person name="Ming R."/>
            <person name="Peterson D.G."/>
            <person name="Mehboob-ur-Rahman"/>
            <person name="Ware D."/>
            <person name="Westhoff P."/>
            <person name="Mayer K.F."/>
            <person name="Messing J."/>
            <person name="Rokhsar D.S."/>
        </authorList>
    </citation>
    <scope>NUCLEOTIDE SEQUENCE [LARGE SCALE GENOMIC DNA]</scope>
</reference>
<dbReference type="Pfam" id="PF13650">
    <property type="entry name" value="Asp_protease_2"/>
    <property type="match status" value="1"/>
</dbReference>
<evidence type="ECO:0000259" key="10">
    <source>
        <dbReference type="PROSITE" id="PS50878"/>
    </source>
</evidence>
<proteinExistence type="predicted"/>
<dbReference type="CDD" id="cd00303">
    <property type="entry name" value="retropepsin_like"/>
    <property type="match status" value="1"/>
</dbReference>
<dbReference type="CDD" id="cd09274">
    <property type="entry name" value="RNase_HI_RT_Ty3"/>
    <property type="match status" value="1"/>
</dbReference>
<keyword evidence="8" id="KW-0511">Multifunctional enzyme</keyword>
<keyword evidence="4" id="KW-0540">Nuclease</keyword>
<dbReference type="GO" id="GO:0006508">
    <property type="term" value="P:proteolysis"/>
    <property type="evidence" value="ECO:0007669"/>
    <property type="project" value="UniProtKB-KW"/>
</dbReference>
<evidence type="ECO:0000313" key="12">
    <source>
        <dbReference type="EMBL" id="EES20255.1"/>
    </source>
</evidence>
<keyword evidence="3" id="KW-0548">Nucleotidyltransferase</keyword>
<dbReference type="InterPro" id="IPR050951">
    <property type="entry name" value="Retrovirus_Pol_polyprotein"/>
</dbReference>
<feature type="region of interest" description="Disordered" evidence="9">
    <location>
        <begin position="359"/>
        <end position="452"/>
    </location>
</feature>
<feature type="compositionally biased region" description="Low complexity" evidence="9">
    <location>
        <begin position="421"/>
        <end position="437"/>
    </location>
</feature>
<feature type="domain" description="Reverse transcriptase" evidence="10">
    <location>
        <begin position="1013"/>
        <end position="1200"/>
    </location>
</feature>
<dbReference type="PANTHER" id="PTHR37984:SF5">
    <property type="entry name" value="PROTEIN NYNRIN-LIKE"/>
    <property type="match status" value="1"/>
</dbReference>
<dbReference type="Gene3D" id="1.25.40.80">
    <property type="match status" value="2"/>
</dbReference>
<evidence type="ECO:0000256" key="1">
    <source>
        <dbReference type="ARBA" id="ARBA00022670"/>
    </source>
</evidence>
<feature type="region of interest" description="Disordered" evidence="9">
    <location>
        <begin position="285"/>
        <end position="309"/>
    </location>
</feature>
<dbReference type="SUPFAM" id="SSF52425">
    <property type="entry name" value="Cryptochrome/photolyase, N-terminal domain"/>
    <property type="match status" value="1"/>
</dbReference>
<sequence>MPPASPNLVHPSRVRILHPGGGHMPGPVVYWMLRDQRLADNWALLHAAELAAASAPAAPLAIAFTLFPRPFLLGAHLRQLGFLLRGLRRLAADAHARGLPFFLLEGGPAEVPALVRRLGASALVTDFSPLRPVREAFDAVVHELLRDAADMAVHQVDAHNVVPVWVATGKLEYSAKTFRSKVSKVMDEYLVEYPELPGWTPWCMEQPKDVDWDALINSIFSEAENVPEIDWCEPGEAAAMESVDAFLEELIIRRELADNFCYYQPNYDSLAGAWEWARKTLMDHAASAPPTSAPPPSTSAPLPSSSSSAMIPSTQLLQGFSEGALAAGVILTPEEVTQAIFELGRGMAELRAFLGASTYVQPAPPPQQHHLPPPPPPPSSTLGSSTGAPQFGMPPDSSVQRPSGGVPITQIQFPPSPSELPPWLSQSQPIYTSSPTQPWLPPPPLASLGPGHGGVPAPGVLYGGASGPLFHGTQLQSPLPYSAAAAGGYRGGPFYGGAPNHGGTYRGHGGPPPFGTSDGQGGQPPFGYDPQVKFYKLEFPTYDGTVDPLNWLNQCDQFFRVQRTPASNRTWLASYHLRGGAQTLYYALEQDEGMPPWERFRDLCRLRFGPPLHGSRLAELGRLPFATSVQEFADRFQALACHAPDVSTRQRAELFVGGLPEYIRVDVEMHHPQDLQAAIYYAPTGGCDPSGAPCPPDQRSGRAFQQHVRQEQGRLPFPQQQVQAPQAGAQQQERRRQGLCYNCDELYTSGHVCQRLLYLAADDYIEEAVQPQGDVAAPALQEAAAPEEEVANVLAVSLHAFAGIRTTNTMLLPVLIKGECVLALLDTGSTHNFLSGAIMERLGLVPDGGDQLRVTVANGDKLRCAGIARNVPISIEGETFAITCADIDLGCFDFILGYDFLRTLGPITWDLEAKTMAFWRGGCGIQWKGVGGADTPAPSQQATTAALAAQQPLLDTLLEQHAAIFEEPRGLPPARPYDHRIHLLPDTPPVAVRPYRYPQLQKDELERQCEAMLAQGIIRPSTSPFSTPVLLVRKADASWRFCIDYRALNAKTSKDKFPIPVVDELLDELHGARFFTKLDLRSGYHHDLRSGYHQVRMHLDDVAKTAFRTHHGHYEFLVMPFGLSNAPATFQALMNDVLRFYLRRFVLVFFDDILIYSSSWAEHLQHIAIVLNELRAHHLHLKRSKCSFGATSVAYLGHVISAGGVAMDADKVAAVAAWPSPRSARGLRGFLGLAGYYRKFIQEFGLIAAPLTCLLRRDVFDWDTEAEEAFQALKRALTTGPVLQMPDFDKLFMVDCDASGVGFGAVLHQGAGPLAFFSRPFAARHLKLAAYERELIGLVQAVRHWRPYLWGRHFLIRTDHYSLKFLLDQRLSTVPQHQWISKLFGFDFTVEYRPGRLNTVADALSRRDTEQEAPSQDGAAVCALSGPSFAFLDDVRRATREAADA</sequence>